<feature type="transmembrane region" description="Helical" evidence="7">
    <location>
        <begin position="103"/>
        <end position="121"/>
    </location>
</feature>
<dbReference type="InterPro" id="IPR020846">
    <property type="entry name" value="MFS_dom"/>
</dbReference>
<dbReference type="Proteomes" id="UP000494178">
    <property type="component" value="Unassembled WGS sequence"/>
</dbReference>
<feature type="transmembrane region" description="Helical" evidence="7">
    <location>
        <begin position="253"/>
        <end position="280"/>
    </location>
</feature>
<feature type="transmembrane region" description="Helical" evidence="7">
    <location>
        <begin position="342"/>
        <end position="364"/>
    </location>
</feature>
<dbReference type="Gene3D" id="1.20.1250.20">
    <property type="entry name" value="MFS general substrate transporter like domains"/>
    <property type="match status" value="2"/>
</dbReference>
<dbReference type="PANTHER" id="PTHR11328">
    <property type="entry name" value="MAJOR FACILITATOR SUPERFAMILY DOMAIN-CONTAINING PROTEIN"/>
    <property type="match status" value="1"/>
</dbReference>
<dbReference type="PROSITE" id="PS50850">
    <property type="entry name" value="MFS"/>
    <property type="match status" value="1"/>
</dbReference>
<proteinExistence type="predicted"/>
<dbReference type="Pfam" id="PF13347">
    <property type="entry name" value="MFS_2"/>
    <property type="match status" value="1"/>
</dbReference>
<accession>A0A6F9XS21</accession>
<sequence>MKNMASKNADFNSSAASHEDVVKISAKEKFSYSLGDFSSNLIWGLIGSYLLFFYTNVALIPVAATGTLFLLARSLDAFIDPVIGGFVDRTDTKMGRTIPYMRYGIIPLAIILVLTFSYIPGSDTVKIVYAYITYIAIGIIYSMVNVPYGSLMTLMSRDSGEKAKLSSFRVAGAAIGSIAVTGLTMPLVNMLGRGNQRLGFALTAALFGIVGIIGFEIVARNCKERYLTPVAQKTAEKTNILKTYKQALKNKPWGISAIFALLLFIRIGVIVAITIYFAIYVLKSPALISVLLPLLYVGQLLSTLFSAKMIEKLGHRKANIVANLGFIIAYAILPFIENNIPLFILVYLAGNVISAVTASSVFGMNADSVDYNEWKFGDRSEGTLYAGYSFATKVGMAIGSALAGYALSWIGFNAKHVTASAISGLNIIFYVIPVVITILMIVVVAFYDLDAQHKQIVEDLSKR</sequence>
<evidence type="ECO:0000259" key="8">
    <source>
        <dbReference type="PROSITE" id="PS50850"/>
    </source>
</evidence>
<dbReference type="SUPFAM" id="SSF103473">
    <property type="entry name" value="MFS general substrate transporter"/>
    <property type="match status" value="1"/>
</dbReference>
<evidence type="ECO:0000256" key="6">
    <source>
        <dbReference type="ARBA" id="ARBA00023136"/>
    </source>
</evidence>
<feature type="transmembrane region" description="Helical" evidence="7">
    <location>
        <begin position="168"/>
        <end position="188"/>
    </location>
</feature>
<feature type="domain" description="Major facilitator superfamily (MFS) profile" evidence="8">
    <location>
        <begin position="252"/>
        <end position="463"/>
    </location>
</feature>
<keyword evidence="6 7" id="KW-0472">Membrane</keyword>
<dbReference type="EMBL" id="BLAN01000053">
    <property type="protein sequence ID" value="GET08084.1"/>
    <property type="molecule type" value="Genomic_DNA"/>
</dbReference>
<reference evidence="9" key="1">
    <citation type="submission" date="2019-10" db="EMBL/GenBank/DDBJ databases">
        <title>Lactobacillus agilis SY111 Whole Genome Sequencing Project.</title>
        <authorList>
            <person name="Suzuki S."/>
            <person name="Endo A."/>
            <person name="Maeno S."/>
            <person name="Shiwa Y."/>
            <person name="Matsutani M."/>
            <person name="Kajikawa A."/>
        </authorList>
    </citation>
    <scope>NUCLEOTIDE SEQUENCE</scope>
    <source>
        <strain evidence="9">SY111</strain>
    </source>
</reference>
<dbReference type="PANTHER" id="PTHR11328:SF24">
    <property type="entry name" value="MAJOR FACILITATOR SUPERFAMILY (MFS) PROFILE DOMAIN-CONTAINING PROTEIN"/>
    <property type="match status" value="1"/>
</dbReference>
<feature type="transmembrane region" description="Helical" evidence="7">
    <location>
        <begin position="318"/>
        <end position="336"/>
    </location>
</feature>
<evidence type="ECO:0000256" key="2">
    <source>
        <dbReference type="ARBA" id="ARBA00022448"/>
    </source>
</evidence>
<dbReference type="RefSeq" id="WP_225439700.1">
    <property type="nucleotide sequence ID" value="NZ_BLAN01000053.1"/>
</dbReference>
<dbReference type="AlphaFoldDB" id="A0A6F9XS21"/>
<comment type="subcellular location">
    <subcellularLocation>
        <location evidence="1">Cell membrane</location>
        <topology evidence="1">Multi-pass membrane protein</topology>
    </subcellularLocation>
</comment>
<keyword evidence="3" id="KW-0762">Sugar transport</keyword>
<dbReference type="GO" id="GO:0008643">
    <property type="term" value="P:carbohydrate transport"/>
    <property type="evidence" value="ECO:0007669"/>
    <property type="project" value="InterPro"/>
</dbReference>
<evidence type="ECO:0000256" key="4">
    <source>
        <dbReference type="ARBA" id="ARBA00022692"/>
    </source>
</evidence>
<comment type="caution">
    <text evidence="9">The sequence shown here is derived from an EMBL/GenBank/DDBJ whole genome shotgun (WGS) entry which is preliminary data.</text>
</comment>
<dbReference type="InterPro" id="IPR001927">
    <property type="entry name" value="Na/Gal_symport"/>
</dbReference>
<evidence type="ECO:0000313" key="9">
    <source>
        <dbReference type="EMBL" id="GET08084.1"/>
    </source>
</evidence>
<feature type="transmembrane region" description="Helical" evidence="7">
    <location>
        <begin position="41"/>
        <end position="71"/>
    </location>
</feature>
<dbReference type="InterPro" id="IPR039672">
    <property type="entry name" value="MFS_2"/>
</dbReference>
<feature type="transmembrane region" description="Helical" evidence="7">
    <location>
        <begin position="200"/>
        <end position="219"/>
    </location>
</feature>
<keyword evidence="2" id="KW-0813">Transport</keyword>
<feature type="transmembrane region" description="Helical" evidence="7">
    <location>
        <begin position="286"/>
        <end position="306"/>
    </location>
</feature>
<feature type="transmembrane region" description="Helical" evidence="7">
    <location>
        <begin position="427"/>
        <end position="447"/>
    </location>
</feature>
<organism evidence="9">
    <name type="scientific">Ligilactobacillus agilis</name>
    <dbReference type="NCBI Taxonomy" id="1601"/>
    <lineage>
        <taxon>Bacteria</taxon>
        <taxon>Bacillati</taxon>
        <taxon>Bacillota</taxon>
        <taxon>Bacilli</taxon>
        <taxon>Lactobacillales</taxon>
        <taxon>Lactobacillaceae</taxon>
        <taxon>Ligilactobacillus</taxon>
    </lineage>
</organism>
<dbReference type="InterPro" id="IPR036259">
    <property type="entry name" value="MFS_trans_sf"/>
</dbReference>
<feature type="transmembrane region" description="Helical" evidence="7">
    <location>
        <begin position="385"/>
        <end position="407"/>
    </location>
</feature>
<dbReference type="CDD" id="cd17332">
    <property type="entry name" value="MFS_MelB_like"/>
    <property type="match status" value="1"/>
</dbReference>
<keyword evidence="5 7" id="KW-1133">Transmembrane helix</keyword>
<dbReference type="GO" id="GO:0006814">
    <property type="term" value="P:sodium ion transport"/>
    <property type="evidence" value="ECO:0007669"/>
    <property type="project" value="InterPro"/>
</dbReference>
<protein>
    <submittedName>
        <fullName evidence="9">Na+/xyloside symporter related transporter</fullName>
    </submittedName>
</protein>
<evidence type="ECO:0000256" key="7">
    <source>
        <dbReference type="SAM" id="Phobius"/>
    </source>
</evidence>
<evidence type="ECO:0000256" key="5">
    <source>
        <dbReference type="ARBA" id="ARBA00022989"/>
    </source>
</evidence>
<dbReference type="GO" id="GO:0015293">
    <property type="term" value="F:symporter activity"/>
    <property type="evidence" value="ECO:0007669"/>
    <property type="project" value="InterPro"/>
</dbReference>
<dbReference type="GO" id="GO:0005886">
    <property type="term" value="C:plasma membrane"/>
    <property type="evidence" value="ECO:0007669"/>
    <property type="project" value="UniProtKB-SubCell"/>
</dbReference>
<gene>
    <name evidence="9" type="ORF">SY111_07080</name>
</gene>
<keyword evidence="4 7" id="KW-0812">Transmembrane</keyword>
<dbReference type="NCBIfam" id="TIGR00792">
    <property type="entry name" value="gph"/>
    <property type="match status" value="1"/>
</dbReference>
<name>A0A6F9XS21_9LACO</name>
<evidence type="ECO:0000256" key="3">
    <source>
        <dbReference type="ARBA" id="ARBA00022597"/>
    </source>
</evidence>
<feature type="transmembrane region" description="Helical" evidence="7">
    <location>
        <begin position="127"/>
        <end position="148"/>
    </location>
</feature>
<evidence type="ECO:0000256" key="1">
    <source>
        <dbReference type="ARBA" id="ARBA00004651"/>
    </source>
</evidence>